<dbReference type="EMBL" id="HAEE01007596">
    <property type="protein sequence ID" value="SBR27646.1"/>
    <property type="molecule type" value="Transcribed_RNA"/>
</dbReference>
<feature type="non-terminal residue" evidence="2">
    <location>
        <position position="1"/>
    </location>
</feature>
<name>A0A1A8K5V4_NOTKU</name>
<accession>A0A1A8K5V4</accession>
<reference evidence="2" key="2">
    <citation type="submission" date="2016-06" db="EMBL/GenBank/DDBJ databases">
        <title>The genome of a short-lived fish provides insights into sex chromosome evolution and the genetic control of aging.</title>
        <authorList>
            <person name="Reichwald K."/>
            <person name="Felder M."/>
            <person name="Petzold A."/>
            <person name="Koch P."/>
            <person name="Groth M."/>
            <person name="Platzer M."/>
        </authorList>
    </citation>
    <scope>NUCLEOTIDE SEQUENCE</scope>
    <source>
        <tissue evidence="2">Brain</tissue>
    </source>
</reference>
<evidence type="ECO:0000313" key="2">
    <source>
        <dbReference type="EMBL" id="SBR27646.1"/>
    </source>
</evidence>
<dbReference type="AlphaFoldDB" id="A0A1A8K5V4"/>
<reference evidence="2" key="1">
    <citation type="submission" date="2016-05" db="EMBL/GenBank/DDBJ databases">
        <authorList>
            <person name="Lavstsen T."/>
            <person name="Jespersen J.S."/>
        </authorList>
    </citation>
    <scope>NUCLEOTIDE SEQUENCE</scope>
    <source>
        <tissue evidence="2">Brain</tissue>
    </source>
</reference>
<feature type="non-terminal residue" evidence="2">
    <location>
        <position position="60"/>
    </location>
</feature>
<gene>
    <name evidence="2" type="primary">CABZ01084505.1</name>
</gene>
<evidence type="ECO:0000256" key="1">
    <source>
        <dbReference type="SAM" id="Phobius"/>
    </source>
</evidence>
<keyword evidence="1" id="KW-1133">Transmembrane helix</keyword>
<proteinExistence type="predicted"/>
<organism evidence="2">
    <name type="scientific">Nothobranchius kuhntae</name>
    <name type="common">Beira killifish</name>
    <dbReference type="NCBI Taxonomy" id="321403"/>
    <lineage>
        <taxon>Eukaryota</taxon>
        <taxon>Metazoa</taxon>
        <taxon>Chordata</taxon>
        <taxon>Craniata</taxon>
        <taxon>Vertebrata</taxon>
        <taxon>Euteleostomi</taxon>
        <taxon>Actinopterygii</taxon>
        <taxon>Neopterygii</taxon>
        <taxon>Teleostei</taxon>
        <taxon>Neoteleostei</taxon>
        <taxon>Acanthomorphata</taxon>
        <taxon>Ovalentaria</taxon>
        <taxon>Atherinomorphae</taxon>
        <taxon>Cyprinodontiformes</taxon>
        <taxon>Nothobranchiidae</taxon>
        <taxon>Nothobranchius</taxon>
    </lineage>
</organism>
<protein>
    <submittedName>
        <fullName evidence="2">Uncharacterized protein</fullName>
    </submittedName>
</protein>
<keyword evidence="1" id="KW-0812">Transmembrane</keyword>
<feature type="transmembrane region" description="Helical" evidence="1">
    <location>
        <begin position="6"/>
        <end position="28"/>
    </location>
</feature>
<keyword evidence="1" id="KW-0472">Membrane</keyword>
<sequence>SLPCSSYGFVLLLLTPLVISCLSLPLVFRFSYLVFYRLWFISPSAEVLSPFSLLMAPVFP</sequence>